<dbReference type="GO" id="GO:0016787">
    <property type="term" value="F:hydrolase activity"/>
    <property type="evidence" value="ECO:0007669"/>
    <property type="project" value="UniProtKB-KW"/>
</dbReference>
<dbReference type="Pfam" id="PF03745">
    <property type="entry name" value="DUF309"/>
    <property type="match status" value="1"/>
</dbReference>
<proteinExistence type="predicted"/>
<keyword evidence="2" id="KW-0378">Hydrolase</keyword>
<feature type="compositionally biased region" description="Basic and acidic residues" evidence="1">
    <location>
        <begin position="153"/>
        <end position="162"/>
    </location>
</feature>
<dbReference type="InterPro" id="IPR023203">
    <property type="entry name" value="TTHA0068_sf"/>
</dbReference>
<name>A0ABS4NS14_9BACL</name>
<accession>A0ABS4NS14</accession>
<evidence type="ECO:0000313" key="3">
    <source>
        <dbReference type="Proteomes" id="UP000773462"/>
    </source>
</evidence>
<organism evidence="2 3">
    <name type="scientific">Paenibacillus silagei</name>
    <dbReference type="NCBI Taxonomy" id="1670801"/>
    <lineage>
        <taxon>Bacteria</taxon>
        <taxon>Bacillati</taxon>
        <taxon>Bacillota</taxon>
        <taxon>Bacilli</taxon>
        <taxon>Bacillales</taxon>
        <taxon>Paenibacillaceae</taxon>
        <taxon>Paenibacillus</taxon>
    </lineage>
</organism>
<dbReference type="PANTHER" id="PTHR34796">
    <property type="entry name" value="EXPRESSED PROTEIN"/>
    <property type="match status" value="1"/>
</dbReference>
<evidence type="ECO:0000256" key="1">
    <source>
        <dbReference type="SAM" id="MobiDB-lite"/>
    </source>
</evidence>
<dbReference type="EMBL" id="JAGGLV010000009">
    <property type="protein sequence ID" value="MBP2112843.1"/>
    <property type="molecule type" value="Genomic_DNA"/>
</dbReference>
<dbReference type="RefSeq" id="WP_339255382.1">
    <property type="nucleotide sequence ID" value="NZ_JAGGLV010000009.1"/>
</dbReference>
<dbReference type="Proteomes" id="UP000773462">
    <property type="component" value="Unassembled WGS sequence"/>
</dbReference>
<comment type="caution">
    <text evidence="2">The sequence shown here is derived from an EMBL/GenBank/DDBJ whole genome shotgun (WGS) entry which is preliminary data.</text>
</comment>
<dbReference type="InterPro" id="IPR005500">
    <property type="entry name" value="DUF309"/>
</dbReference>
<sequence length="162" mass="18916">MPRRAASRMAYEPLYLAYLIYFNRDRDYFECHEVLEELWLEKQRDPLYKALLQVAVGLYHFRNANVRGGLILLKQSHEVLGRYPAVTLGIDLEKLVREAGAYVARLEAYEDQPFDYYDLTIRIVDPVLKEEVRLAAESIQPVVPQRRGPQQPDRPRNRPDGA</sequence>
<keyword evidence="3" id="KW-1185">Reference proteome</keyword>
<feature type="compositionally biased region" description="Low complexity" evidence="1">
    <location>
        <begin position="140"/>
        <end position="151"/>
    </location>
</feature>
<reference evidence="2 3" key="1">
    <citation type="submission" date="2021-03" db="EMBL/GenBank/DDBJ databases">
        <title>Genomic Encyclopedia of Type Strains, Phase IV (KMG-IV): sequencing the most valuable type-strain genomes for metagenomic binning, comparative biology and taxonomic classification.</title>
        <authorList>
            <person name="Goeker M."/>
        </authorList>
    </citation>
    <scope>NUCLEOTIDE SEQUENCE [LARGE SCALE GENOMIC DNA]</scope>
    <source>
        <strain evidence="2 3">DSM 101953</strain>
    </source>
</reference>
<dbReference type="Gene3D" id="1.10.3450.10">
    <property type="entry name" value="TTHA0068-like"/>
    <property type="match status" value="1"/>
</dbReference>
<dbReference type="SUPFAM" id="SSF140663">
    <property type="entry name" value="TTHA0068-like"/>
    <property type="match status" value="1"/>
</dbReference>
<feature type="region of interest" description="Disordered" evidence="1">
    <location>
        <begin position="140"/>
        <end position="162"/>
    </location>
</feature>
<gene>
    <name evidence="2" type="ORF">J2Z70_002997</name>
</gene>
<evidence type="ECO:0000313" key="2">
    <source>
        <dbReference type="EMBL" id="MBP2112843.1"/>
    </source>
</evidence>
<protein>
    <submittedName>
        <fullName evidence="2">Metal-dependent hydrolase</fullName>
    </submittedName>
</protein>
<dbReference type="PANTHER" id="PTHR34796:SF1">
    <property type="entry name" value="EXPRESSED PROTEIN"/>
    <property type="match status" value="1"/>
</dbReference>